<dbReference type="Proteomes" id="UP001234297">
    <property type="component" value="Chromosome 4"/>
</dbReference>
<organism evidence="1 2">
    <name type="scientific">Persea americana</name>
    <name type="common">Avocado</name>
    <dbReference type="NCBI Taxonomy" id="3435"/>
    <lineage>
        <taxon>Eukaryota</taxon>
        <taxon>Viridiplantae</taxon>
        <taxon>Streptophyta</taxon>
        <taxon>Embryophyta</taxon>
        <taxon>Tracheophyta</taxon>
        <taxon>Spermatophyta</taxon>
        <taxon>Magnoliopsida</taxon>
        <taxon>Magnoliidae</taxon>
        <taxon>Laurales</taxon>
        <taxon>Lauraceae</taxon>
        <taxon>Persea</taxon>
    </lineage>
</organism>
<dbReference type="EMBL" id="CM056812">
    <property type="protein sequence ID" value="KAJ8618588.1"/>
    <property type="molecule type" value="Genomic_DNA"/>
</dbReference>
<comment type="caution">
    <text evidence="1">The sequence shown here is derived from an EMBL/GenBank/DDBJ whole genome shotgun (WGS) entry which is preliminary data.</text>
</comment>
<name>A0ACC2KC00_PERAE</name>
<accession>A0ACC2KC00</accession>
<proteinExistence type="predicted"/>
<evidence type="ECO:0000313" key="2">
    <source>
        <dbReference type="Proteomes" id="UP001234297"/>
    </source>
</evidence>
<sequence>MADLVQSSSRNRFETVIWTVKLVLLSVGVLSTVLLFKLAIPYSINLIVSTVPRVWIFFCSFLAPPYLYFVVNFIIISILASSNFQQKHSEKKIEEKEEENPQQQQQQQKQTDSEEALSSTEKATEIWYDVPCEKSPESDDNAAKSGYSSPKIWSDISCMTDPDVNLDLSAVSKPVEPLALYDGAGDGSDTLDDTWTAITEGRGKLLTRQLKKSDTWNAPPCVEPKPMAAASARRELRKSETFNEGSSTTKASASASYGSGGRGGGLRREIPLSQDELNQRVEAFIHNFRLQRQESHRKQYMAMLNRGCY</sequence>
<reference evidence="1 2" key="1">
    <citation type="journal article" date="2022" name="Hortic Res">
        <title>A haplotype resolved chromosomal level avocado genome allows analysis of novel avocado genes.</title>
        <authorList>
            <person name="Nath O."/>
            <person name="Fletcher S.J."/>
            <person name="Hayward A."/>
            <person name="Shaw L.M."/>
            <person name="Masouleh A.K."/>
            <person name="Furtado A."/>
            <person name="Henry R.J."/>
            <person name="Mitter N."/>
        </authorList>
    </citation>
    <scope>NUCLEOTIDE SEQUENCE [LARGE SCALE GENOMIC DNA]</scope>
    <source>
        <strain evidence="2">cv. Hass</strain>
    </source>
</reference>
<keyword evidence="2" id="KW-1185">Reference proteome</keyword>
<protein>
    <submittedName>
        <fullName evidence="1">Uncharacterized protein</fullName>
    </submittedName>
</protein>
<evidence type="ECO:0000313" key="1">
    <source>
        <dbReference type="EMBL" id="KAJ8618588.1"/>
    </source>
</evidence>
<gene>
    <name evidence="1" type="ORF">MRB53_014774</name>
</gene>